<accession>A0AAV4GJB6</accession>
<evidence type="ECO:0000256" key="1">
    <source>
        <dbReference type="SAM" id="Phobius"/>
    </source>
</evidence>
<sequence>MKKKKNWEIFLPNTVGLENGYPPQPKFMLTGLVVELAAEAAVTEIIAAVPAVVGPNLVEVAAAEAVIVVVVVVAAAVVVVIVQSDPRNREFL</sequence>
<dbReference type="AlphaFoldDB" id="A0AAV4GJB6"/>
<keyword evidence="1" id="KW-0812">Transmembrane</keyword>
<evidence type="ECO:0000313" key="3">
    <source>
        <dbReference type="Proteomes" id="UP000762676"/>
    </source>
</evidence>
<feature type="transmembrane region" description="Helical" evidence="1">
    <location>
        <begin position="61"/>
        <end position="82"/>
    </location>
</feature>
<name>A0AAV4GJB6_9GAST</name>
<keyword evidence="3" id="KW-1185">Reference proteome</keyword>
<organism evidence="2 3">
    <name type="scientific">Elysia marginata</name>
    <dbReference type="NCBI Taxonomy" id="1093978"/>
    <lineage>
        <taxon>Eukaryota</taxon>
        <taxon>Metazoa</taxon>
        <taxon>Spiralia</taxon>
        <taxon>Lophotrochozoa</taxon>
        <taxon>Mollusca</taxon>
        <taxon>Gastropoda</taxon>
        <taxon>Heterobranchia</taxon>
        <taxon>Euthyneura</taxon>
        <taxon>Panpulmonata</taxon>
        <taxon>Sacoglossa</taxon>
        <taxon>Placobranchoidea</taxon>
        <taxon>Plakobranchidae</taxon>
        <taxon>Elysia</taxon>
    </lineage>
</organism>
<dbReference type="EMBL" id="BMAT01001412">
    <property type="protein sequence ID" value="GFR85068.1"/>
    <property type="molecule type" value="Genomic_DNA"/>
</dbReference>
<proteinExistence type="predicted"/>
<protein>
    <submittedName>
        <fullName evidence="2">Uncharacterized protein</fullName>
    </submittedName>
</protein>
<reference evidence="2 3" key="1">
    <citation type="journal article" date="2021" name="Elife">
        <title>Chloroplast acquisition without the gene transfer in kleptoplastic sea slugs, Plakobranchus ocellatus.</title>
        <authorList>
            <person name="Maeda T."/>
            <person name="Takahashi S."/>
            <person name="Yoshida T."/>
            <person name="Shimamura S."/>
            <person name="Takaki Y."/>
            <person name="Nagai Y."/>
            <person name="Toyoda A."/>
            <person name="Suzuki Y."/>
            <person name="Arimoto A."/>
            <person name="Ishii H."/>
            <person name="Satoh N."/>
            <person name="Nishiyama T."/>
            <person name="Hasebe M."/>
            <person name="Maruyama T."/>
            <person name="Minagawa J."/>
            <person name="Obokata J."/>
            <person name="Shigenobu S."/>
        </authorList>
    </citation>
    <scope>NUCLEOTIDE SEQUENCE [LARGE SCALE GENOMIC DNA]</scope>
</reference>
<dbReference type="Proteomes" id="UP000762676">
    <property type="component" value="Unassembled WGS sequence"/>
</dbReference>
<keyword evidence="1" id="KW-1133">Transmembrane helix</keyword>
<evidence type="ECO:0000313" key="2">
    <source>
        <dbReference type="EMBL" id="GFR85068.1"/>
    </source>
</evidence>
<gene>
    <name evidence="2" type="ORF">ElyMa_000687100</name>
</gene>
<keyword evidence="1" id="KW-0472">Membrane</keyword>
<comment type="caution">
    <text evidence="2">The sequence shown here is derived from an EMBL/GenBank/DDBJ whole genome shotgun (WGS) entry which is preliminary data.</text>
</comment>